<dbReference type="Proteomes" id="UP001320831">
    <property type="component" value="Unassembled WGS sequence"/>
</dbReference>
<evidence type="ECO:0000313" key="2">
    <source>
        <dbReference type="EMBL" id="MCT7373712.1"/>
    </source>
</evidence>
<dbReference type="RefSeq" id="WP_260900039.1">
    <property type="nucleotide sequence ID" value="NZ_JAOCZP010000001.1"/>
</dbReference>
<dbReference type="EMBL" id="JAOCZP010000001">
    <property type="protein sequence ID" value="MCT7373712.1"/>
    <property type="molecule type" value="Genomic_DNA"/>
</dbReference>
<feature type="region of interest" description="Disordered" evidence="1">
    <location>
        <begin position="95"/>
        <end position="136"/>
    </location>
</feature>
<protein>
    <recommendedName>
        <fullName evidence="4">DUF2946 domain-containing protein</fullName>
    </recommendedName>
</protein>
<sequence length="136" mass="13654">MRTMRGMLGDRLRGGILAALVAYVMLLQGLVSAFAQGALAAPQPGSTFIICSLTGAAPGTEGTVGGDPLERAAHHCCAALCHAAASHSPALPTADLGPAFAPEGPTPLHFTAPEIPPRPDALGLSSEARAPPLLSV</sequence>
<reference evidence="2 3" key="1">
    <citation type="submission" date="2022-09" db="EMBL/GenBank/DDBJ databases">
        <title>Chelativorans salina sp. nov., a novel slightly halophilic bacterium isolated from a saline lake sediment enrichment.</title>
        <authorList>
            <person name="Gao L."/>
            <person name="Fang B.-Z."/>
            <person name="Li W.-J."/>
        </authorList>
    </citation>
    <scope>NUCLEOTIDE SEQUENCE [LARGE SCALE GENOMIC DNA]</scope>
    <source>
        <strain evidence="2 3">EGI FJ00035</strain>
    </source>
</reference>
<accession>A0ABT2LHB9</accession>
<organism evidence="2 3">
    <name type="scientific">Chelativorans salis</name>
    <dbReference type="NCBI Taxonomy" id="2978478"/>
    <lineage>
        <taxon>Bacteria</taxon>
        <taxon>Pseudomonadati</taxon>
        <taxon>Pseudomonadota</taxon>
        <taxon>Alphaproteobacteria</taxon>
        <taxon>Hyphomicrobiales</taxon>
        <taxon>Phyllobacteriaceae</taxon>
        <taxon>Chelativorans</taxon>
    </lineage>
</organism>
<name>A0ABT2LHB9_9HYPH</name>
<evidence type="ECO:0000256" key="1">
    <source>
        <dbReference type="SAM" id="MobiDB-lite"/>
    </source>
</evidence>
<evidence type="ECO:0000313" key="3">
    <source>
        <dbReference type="Proteomes" id="UP001320831"/>
    </source>
</evidence>
<keyword evidence="3" id="KW-1185">Reference proteome</keyword>
<proteinExistence type="predicted"/>
<gene>
    <name evidence="2" type="ORF">N5A92_01440</name>
</gene>
<comment type="caution">
    <text evidence="2">The sequence shown here is derived from an EMBL/GenBank/DDBJ whole genome shotgun (WGS) entry which is preliminary data.</text>
</comment>
<evidence type="ECO:0008006" key="4">
    <source>
        <dbReference type="Google" id="ProtNLM"/>
    </source>
</evidence>